<evidence type="ECO:0000313" key="2">
    <source>
        <dbReference type="Proteomes" id="UP000636755"/>
    </source>
</evidence>
<gene>
    <name evidence="1" type="ORF">H8R91_08990</name>
</gene>
<keyword evidence="2" id="KW-1185">Reference proteome</keyword>
<accession>A0ABR7HM79</accession>
<comment type="caution">
    <text evidence="1">The sequence shown here is derived from an EMBL/GenBank/DDBJ whole genome shotgun (WGS) entry which is preliminary data.</text>
</comment>
<dbReference type="EMBL" id="JACOPS010000004">
    <property type="protein sequence ID" value="MBC5728648.1"/>
    <property type="molecule type" value="Genomic_DNA"/>
</dbReference>
<name>A0ABR7HM79_9FIRM</name>
<sequence length="279" mass="32237">MLTALTVKKHERRKGMKGLVDRLKRDRAVVQVKRARGVYLKQITYISYGRKPRFEKLEKIIGDSKKRIICSPKIDFHDECGFRRFENSDFTARLCTNLAICLLSMCDFAEKLKIGIYDPDGRDSEFLKYVMKYSSDVTVVTNSPDVYYDENELIMENMGACATVTKRTEELELCQLIIAPRTIENTFSSNDKTLILTNGRPKAEVLGEIYYKYYFKMPNGFDRIKPQEIETEYFCSALYSLGRQYSLGSIVPTMCSNFSTSQTVKSLYAQFEKINKTVE</sequence>
<organism evidence="1 2">
    <name type="scientific">Ruminococcus intestinalis</name>
    <dbReference type="NCBI Taxonomy" id="2763066"/>
    <lineage>
        <taxon>Bacteria</taxon>
        <taxon>Bacillati</taxon>
        <taxon>Bacillota</taxon>
        <taxon>Clostridia</taxon>
        <taxon>Eubacteriales</taxon>
        <taxon>Oscillospiraceae</taxon>
        <taxon>Ruminococcus</taxon>
    </lineage>
</organism>
<protein>
    <submittedName>
        <fullName evidence="1">Uncharacterized protein</fullName>
    </submittedName>
</protein>
<reference evidence="1 2" key="1">
    <citation type="submission" date="2020-08" db="EMBL/GenBank/DDBJ databases">
        <title>Genome public.</title>
        <authorList>
            <person name="Liu C."/>
            <person name="Sun Q."/>
        </authorList>
    </citation>
    <scope>NUCLEOTIDE SEQUENCE [LARGE SCALE GENOMIC DNA]</scope>
    <source>
        <strain evidence="1 2">NSJ-71</strain>
    </source>
</reference>
<proteinExistence type="predicted"/>
<dbReference type="RefSeq" id="WP_186935738.1">
    <property type="nucleotide sequence ID" value="NZ_JACOPS010000004.1"/>
</dbReference>
<evidence type="ECO:0000313" key="1">
    <source>
        <dbReference type="EMBL" id="MBC5728648.1"/>
    </source>
</evidence>
<dbReference type="Proteomes" id="UP000636755">
    <property type="component" value="Unassembled WGS sequence"/>
</dbReference>